<dbReference type="SUPFAM" id="SSF52540">
    <property type="entry name" value="P-loop containing nucleoside triphosphate hydrolases"/>
    <property type="match status" value="1"/>
</dbReference>
<reference evidence="1 2" key="1">
    <citation type="submission" date="2024-06" db="EMBL/GenBank/DDBJ databases">
        <title>Sorghum-associated microbial communities from plants grown in Nebraska, USA.</title>
        <authorList>
            <person name="Schachtman D."/>
        </authorList>
    </citation>
    <scope>NUCLEOTIDE SEQUENCE [LARGE SCALE GENOMIC DNA]</scope>
    <source>
        <strain evidence="1 2">1073</strain>
    </source>
</reference>
<dbReference type="Gene3D" id="3.40.50.300">
    <property type="entry name" value="P-loop containing nucleotide triphosphate hydrolases"/>
    <property type="match status" value="1"/>
</dbReference>
<dbReference type="EMBL" id="JBEPMU010000001">
    <property type="protein sequence ID" value="MET3650679.1"/>
    <property type="molecule type" value="Genomic_DNA"/>
</dbReference>
<name>A0ABV2JPA5_9GAMM</name>
<proteinExistence type="predicted"/>
<sequence>MKTQSEEPAFHFISGLPRSGSTLLAALLKQNPRFHAGMTSPVGGIFLALLEAMSDRLETSLFLDNDARQRVLRGLVTNYFATSNARVIFDTNRLWCSKLPALHQLFPQAKLIACVRDTNWIIDSFERLVRRNPLQPSGIFNFTAGGTVYSRATGLASSDGLVGFAYDALREAFYGEQAQSMLLVQYDTLANNPKKALAAVYDFIGEPWFEHDFENIVFDEGDACDERLGTPGLHTVGRKVRAAPRATILPQDLFQRFAGDSFWNQPGNNPRGARII</sequence>
<dbReference type="RefSeq" id="WP_354012168.1">
    <property type="nucleotide sequence ID" value="NZ_JBEPMU010000001.1"/>
</dbReference>
<dbReference type="InterPro" id="IPR027417">
    <property type="entry name" value="P-loop_NTPase"/>
</dbReference>
<organism evidence="1 2">
    <name type="scientific">Dyella japonica</name>
    <dbReference type="NCBI Taxonomy" id="231455"/>
    <lineage>
        <taxon>Bacteria</taxon>
        <taxon>Pseudomonadati</taxon>
        <taxon>Pseudomonadota</taxon>
        <taxon>Gammaproteobacteria</taxon>
        <taxon>Lysobacterales</taxon>
        <taxon>Rhodanobacteraceae</taxon>
        <taxon>Dyella</taxon>
    </lineage>
</organism>
<accession>A0ABV2JPA5</accession>
<evidence type="ECO:0000313" key="2">
    <source>
        <dbReference type="Proteomes" id="UP001549184"/>
    </source>
</evidence>
<comment type="caution">
    <text evidence="1">The sequence shown here is derived from an EMBL/GenBank/DDBJ whole genome shotgun (WGS) entry which is preliminary data.</text>
</comment>
<keyword evidence="2" id="KW-1185">Reference proteome</keyword>
<gene>
    <name evidence="1" type="ORF">ABIC75_000381</name>
</gene>
<dbReference type="Proteomes" id="UP001549184">
    <property type="component" value="Unassembled WGS sequence"/>
</dbReference>
<evidence type="ECO:0000313" key="1">
    <source>
        <dbReference type="EMBL" id="MET3650679.1"/>
    </source>
</evidence>
<dbReference type="Pfam" id="PF13469">
    <property type="entry name" value="Sulfotransfer_3"/>
    <property type="match status" value="1"/>
</dbReference>
<protein>
    <submittedName>
        <fullName evidence="1">Sulfotransferase</fullName>
    </submittedName>
</protein>